<dbReference type="AlphaFoldDB" id="A0A658QRM3"/>
<dbReference type="Proteomes" id="UP000198263">
    <property type="component" value="Unassembled WGS sequence"/>
</dbReference>
<name>A0A658QRM3_9BURK</name>
<dbReference type="EMBL" id="FCNV02000001">
    <property type="protein sequence ID" value="SAL13839.1"/>
    <property type="molecule type" value="Genomic_DNA"/>
</dbReference>
<accession>A0A658QRM3</accession>
<keyword evidence="2" id="KW-1185">Reference proteome</keyword>
<comment type="caution">
    <text evidence="1">The sequence shown here is derived from an EMBL/GenBank/DDBJ whole genome shotgun (WGS) entry which is preliminary data.</text>
</comment>
<gene>
    <name evidence="1" type="ORF">AWB72_00586</name>
</gene>
<proteinExistence type="predicted"/>
<organism evidence="1 2">
    <name type="scientific">Caballeronia concitans</name>
    <dbReference type="NCBI Taxonomy" id="1777133"/>
    <lineage>
        <taxon>Bacteria</taxon>
        <taxon>Pseudomonadati</taxon>
        <taxon>Pseudomonadota</taxon>
        <taxon>Betaproteobacteria</taxon>
        <taxon>Burkholderiales</taxon>
        <taxon>Burkholderiaceae</taxon>
        <taxon>Caballeronia</taxon>
    </lineage>
</organism>
<sequence length="173" mass="19159">MMVNWAYFPRSDKATPLATDVVQAFKDVHSLISSDLHALPSNGVLAHVAAHLQEMGFAVEAGKKHIDKIRVPVLYGNNGRIAKAFEADAYHAEQKFVVEVEAGRAVANNQFLKDLFQACMMDDVDYLAIAVRNVYVAAGVTNPDFERVVTFFDTLFASNRMRLPLKGILIVGY</sequence>
<evidence type="ECO:0000313" key="2">
    <source>
        <dbReference type="Proteomes" id="UP000198263"/>
    </source>
</evidence>
<protein>
    <submittedName>
        <fullName evidence="1">Uncharacterized protein</fullName>
    </submittedName>
</protein>
<evidence type="ECO:0000313" key="1">
    <source>
        <dbReference type="EMBL" id="SAL13839.1"/>
    </source>
</evidence>
<reference evidence="1 2" key="1">
    <citation type="submission" date="2016-01" db="EMBL/GenBank/DDBJ databases">
        <authorList>
            <person name="Peeters C."/>
        </authorList>
    </citation>
    <scope>NUCLEOTIDE SEQUENCE [LARGE SCALE GENOMIC DNA]</scope>
    <source>
        <strain evidence="1">LMG 29315</strain>
    </source>
</reference>